<organism evidence="2 3">
    <name type="scientific">Artemisia annua</name>
    <name type="common">Sweet wormwood</name>
    <dbReference type="NCBI Taxonomy" id="35608"/>
    <lineage>
        <taxon>Eukaryota</taxon>
        <taxon>Viridiplantae</taxon>
        <taxon>Streptophyta</taxon>
        <taxon>Embryophyta</taxon>
        <taxon>Tracheophyta</taxon>
        <taxon>Spermatophyta</taxon>
        <taxon>Magnoliopsida</taxon>
        <taxon>eudicotyledons</taxon>
        <taxon>Gunneridae</taxon>
        <taxon>Pentapetalae</taxon>
        <taxon>asterids</taxon>
        <taxon>campanulids</taxon>
        <taxon>Asterales</taxon>
        <taxon>Asteraceae</taxon>
        <taxon>Asteroideae</taxon>
        <taxon>Anthemideae</taxon>
        <taxon>Artemisiinae</taxon>
        <taxon>Artemisia</taxon>
    </lineage>
</organism>
<dbReference type="PANTHER" id="PTHR33127">
    <property type="entry name" value="TRANSMEMBRANE PROTEIN"/>
    <property type="match status" value="1"/>
</dbReference>
<feature type="domain" description="KIB1-4 beta-propeller" evidence="1">
    <location>
        <begin position="32"/>
        <end position="285"/>
    </location>
</feature>
<dbReference type="AlphaFoldDB" id="A0A2U1LJU3"/>
<dbReference type="InterPro" id="IPR005174">
    <property type="entry name" value="KIB1-4_b-propeller"/>
</dbReference>
<gene>
    <name evidence="2" type="ORF">CTI12_AA371730</name>
</gene>
<dbReference type="Pfam" id="PF03478">
    <property type="entry name" value="Beta-prop_KIB1-4"/>
    <property type="match status" value="2"/>
</dbReference>
<evidence type="ECO:0000313" key="2">
    <source>
        <dbReference type="EMBL" id="PWA49241.1"/>
    </source>
</evidence>
<dbReference type="OrthoDB" id="818086at2759"/>
<proteinExistence type="predicted"/>
<dbReference type="Proteomes" id="UP000245207">
    <property type="component" value="Unassembled WGS sequence"/>
</dbReference>
<feature type="domain" description="KIB1-4 beta-propeller" evidence="1">
    <location>
        <begin position="466"/>
        <end position="690"/>
    </location>
</feature>
<keyword evidence="3" id="KW-1185">Reference proteome</keyword>
<dbReference type="PANTHER" id="PTHR33127:SF5">
    <property type="entry name" value="TRANSMEMBRANE PROTEIN"/>
    <property type="match status" value="1"/>
</dbReference>
<accession>A0A2U1LJU3</accession>
<sequence length="728" mass="84002">MEQNSCGSACDQFPPLAARYPWLISQNLEDIPELFGKLIQGCFYGWVVLSNHPQNNEWSLWNQVTSKIISLPTLFLEYGNYESIRECCLSAPPDDPSSVLLLAKTNESTFVCCQLAGSKRKKFSWTEMSYAKQLKRLSFTAELLRNLTCCNDKLYALSTDGSSTSLIIQVDIMVKQKVVITLRLFGACPPHPSYPSYRCWCGGDINFYLKGSCTELFYIIYYENKSMKSPADVYLYKLDMIQWEELEGLKDFNNSYQKWEEMYDLKDANLFLDLSRDQLVSYSRGIASELGGHIHIRDKMGKTIYSYHVKDKTISLFSIPSPILPTSHVSIWECSLCRLEDDHEKAKCTVDSKVETENNSEILLRSDTNDGVENNESHLLNISFNLLETIMEYCVGVEYMTFRAACRQCHLAAPVIKWSNKTSLWRLRTYSVASPWLMVVDKNQDVITFKDPMLGDSYLMKKSQMSIAGDKIFSSRFGWLLFESNELRHLVLFNPFTNDLRKLLQLEYSLEGLNFSAPPTSVDCIVVGFRRHGGWGWHVHIHFVNREPTWHMFHLISTPLTICYSSFYGRDLYALCEKGEVIVFKFLWSSSLSWKIVEAPESVCGALTQKFLTKCEQHLILVCVSEYGKHVELFKLNEVEQEWEKITGVGKHMIYICDTTCLCLEAKTPQMENKIFFPQVSTENRKIVFYSLDTCMYHTFDGKNIQQPDLFRTTSYLSSHAWIEPNWL</sequence>
<dbReference type="EMBL" id="PKPP01009021">
    <property type="protein sequence ID" value="PWA49241.1"/>
    <property type="molecule type" value="Genomic_DNA"/>
</dbReference>
<protein>
    <recommendedName>
        <fullName evidence="1">KIB1-4 beta-propeller domain-containing protein</fullName>
    </recommendedName>
</protein>
<name>A0A2U1LJU3_ARTAN</name>
<evidence type="ECO:0000259" key="1">
    <source>
        <dbReference type="Pfam" id="PF03478"/>
    </source>
</evidence>
<comment type="caution">
    <text evidence="2">The sequence shown here is derived from an EMBL/GenBank/DDBJ whole genome shotgun (WGS) entry which is preliminary data.</text>
</comment>
<evidence type="ECO:0000313" key="3">
    <source>
        <dbReference type="Proteomes" id="UP000245207"/>
    </source>
</evidence>
<reference evidence="2 3" key="1">
    <citation type="journal article" date="2018" name="Mol. Plant">
        <title>The genome of Artemisia annua provides insight into the evolution of Asteraceae family and artemisinin biosynthesis.</title>
        <authorList>
            <person name="Shen Q."/>
            <person name="Zhang L."/>
            <person name="Liao Z."/>
            <person name="Wang S."/>
            <person name="Yan T."/>
            <person name="Shi P."/>
            <person name="Liu M."/>
            <person name="Fu X."/>
            <person name="Pan Q."/>
            <person name="Wang Y."/>
            <person name="Lv Z."/>
            <person name="Lu X."/>
            <person name="Zhang F."/>
            <person name="Jiang W."/>
            <person name="Ma Y."/>
            <person name="Chen M."/>
            <person name="Hao X."/>
            <person name="Li L."/>
            <person name="Tang Y."/>
            <person name="Lv G."/>
            <person name="Zhou Y."/>
            <person name="Sun X."/>
            <person name="Brodelius P.E."/>
            <person name="Rose J.K.C."/>
            <person name="Tang K."/>
        </authorList>
    </citation>
    <scope>NUCLEOTIDE SEQUENCE [LARGE SCALE GENOMIC DNA]</scope>
    <source>
        <strain evidence="3">cv. Huhao1</strain>
        <tissue evidence="2">Leaf</tissue>
    </source>
</reference>